<sequence>MKTMLTGAVLLGGLALAVPAAAAPGQCFLTGYGAFPCDVSADGGGLTFPLPDGNVFAFVLVAVDEGVGYRVAADAQPGQAPKVLGTFRPVTGEDGCWQADRDEIRFCAAVEQ</sequence>
<proteinExistence type="predicted"/>
<evidence type="ECO:0000313" key="3">
    <source>
        <dbReference type="Proteomes" id="UP000654108"/>
    </source>
</evidence>
<feature type="chain" id="PRO_5037287984" evidence="1">
    <location>
        <begin position="23"/>
        <end position="112"/>
    </location>
</feature>
<evidence type="ECO:0000256" key="1">
    <source>
        <dbReference type="SAM" id="SignalP"/>
    </source>
</evidence>
<feature type="signal peptide" evidence="1">
    <location>
        <begin position="1"/>
        <end position="22"/>
    </location>
</feature>
<keyword evidence="1" id="KW-0732">Signal</keyword>
<comment type="caution">
    <text evidence="2">The sequence shown here is derived from an EMBL/GenBank/DDBJ whole genome shotgun (WGS) entry which is preliminary data.</text>
</comment>
<keyword evidence="3" id="KW-1185">Reference proteome</keyword>
<protein>
    <submittedName>
        <fullName evidence="2">Uncharacterized protein</fullName>
    </submittedName>
</protein>
<dbReference type="AlphaFoldDB" id="A0A927FQH3"/>
<organism evidence="2 3">
    <name type="scientific">Devosia oryzisoli</name>
    <dbReference type="NCBI Taxonomy" id="2774138"/>
    <lineage>
        <taxon>Bacteria</taxon>
        <taxon>Pseudomonadati</taxon>
        <taxon>Pseudomonadota</taxon>
        <taxon>Alphaproteobacteria</taxon>
        <taxon>Hyphomicrobiales</taxon>
        <taxon>Devosiaceae</taxon>
        <taxon>Devosia</taxon>
    </lineage>
</organism>
<gene>
    <name evidence="2" type="ORF">IC608_01500</name>
</gene>
<reference evidence="2" key="1">
    <citation type="submission" date="2020-09" db="EMBL/GenBank/DDBJ databases">
        <title>Genome seq and assembly of Devosia sp.</title>
        <authorList>
            <person name="Chhetri G."/>
        </authorList>
    </citation>
    <scope>NUCLEOTIDE SEQUENCE</scope>
    <source>
        <strain evidence="2">PTR5</strain>
    </source>
</reference>
<dbReference type="Proteomes" id="UP000654108">
    <property type="component" value="Unassembled WGS sequence"/>
</dbReference>
<dbReference type="RefSeq" id="WP_191772265.1">
    <property type="nucleotide sequence ID" value="NZ_JACYFU010000001.1"/>
</dbReference>
<dbReference type="EMBL" id="JACYFU010000001">
    <property type="protein sequence ID" value="MBD8064151.1"/>
    <property type="molecule type" value="Genomic_DNA"/>
</dbReference>
<name>A0A927FQH3_9HYPH</name>
<evidence type="ECO:0000313" key="2">
    <source>
        <dbReference type="EMBL" id="MBD8064151.1"/>
    </source>
</evidence>
<accession>A0A927FQH3</accession>